<evidence type="ECO:0000256" key="1">
    <source>
        <dbReference type="SAM" id="MobiDB-lite"/>
    </source>
</evidence>
<feature type="compositionally biased region" description="Low complexity" evidence="1">
    <location>
        <begin position="28"/>
        <end position="47"/>
    </location>
</feature>
<keyword evidence="3" id="KW-1185">Reference proteome</keyword>
<dbReference type="AlphaFoldDB" id="A0A7T8JXD8"/>
<sequence>MHSTRIRELSPPNKRKMIMQIALHSDISSFSNGSTNSSGSGSITGPPDIIPEDLRSLYSNTPKERALVLYKPPSEFLPNLVNGSQAPSSPSSRSPKAPITNSFPLNNDNEESMDI</sequence>
<dbReference type="OrthoDB" id="10624599at2759"/>
<reference evidence="3" key="1">
    <citation type="submission" date="2021-01" db="EMBL/GenBank/DDBJ databases">
        <title>Caligus Genome Assembly.</title>
        <authorList>
            <person name="Gallardo-Escarate C."/>
        </authorList>
    </citation>
    <scope>NUCLEOTIDE SEQUENCE [LARGE SCALE GENOMIC DNA]</scope>
</reference>
<gene>
    <name evidence="2" type="ORF">FKW44_019241</name>
</gene>
<feature type="region of interest" description="Disordered" evidence="1">
    <location>
        <begin position="28"/>
        <end position="50"/>
    </location>
</feature>
<feature type="region of interest" description="Disordered" evidence="1">
    <location>
        <begin position="76"/>
        <end position="115"/>
    </location>
</feature>
<name>A0A7T8JXD8_CALRO</name>
<dbReference type="EMBL" id="CP045902">
    <property type="protein sequence ID" value="QQP38618.1"/>
    <property type="molecule type" value="Genomic_DNA"/>
</dbReference>
<organism evidence="2 3">
    <name type="scientific">Caligus rogercresseyi</name>
    <name type="common">Sea louse</name>
    <dbReference type="NCBI Taxonomy" id="217165"/>
    <lineage>
        <taxon>Eukaryota</taxon>
        <taxon>Metazoa</taxon>
        <taxon>Ecdysozoa</taxon>
        <taxon>Arthropoda</taxon>
        <taxon>Crustacea</taxon>
        <taxon>Multicrustacea</taxon>
        <taxon>Hexanauplia</taxon>
        <taxon>Copepoda</taxon>
        <taxon>Siphonostomatoida</taxon>
        <taxon>Caligidae</taxon>
        <taxon>Caligus</taxon>
    </lineage>
</organism>
<feature type="compositionally biased region" description="Low complexity" evidence="1">
    <location>
        <begin position="84"/>
        <end position="98"/>
    </location>
</feature>
<evidence type="ECO:0000313" key="3">
    <source>
        <dbReference type="Proteomes" id="UP000595437"/>
    </source>
</evidence>
<accession>A0A7T8JXD8</accession>
<dbReference type="Proteomes" id="UP000595437">
    <property type="component" value="Chromosome 13"/>
</dbReference>
<proteinExistence type="predicted"/>
<protein>
    <submittedName>
        <fullName evidence="2">Uncharacterized protein</fullName>
    </submittedName>
</protein>
<evidence type="ECO:0000313" key="2">
    <source>
        <dbReference type="EMBL" id="QQP38618.1"/>
    </source>
</evidence>